<organism evidence="4 5">
    <name type="scientific">Candidatus Fimenecus excrementigallinarum</name>
    <dbReference type="NCBI Taxonomy" id="2840816"/>
    <lineage>
        <taxon>Bacteria</taxon>
        <taxon>Bacillati</taxon>
        <taxon>Bacillota</taxon>
        <taxon>Clostridia</taxon>
        <taxon>Candidatus Fimenecus</taxon>
    </lineage>
</organism>
<evidence type="ECO:0000259" key="3">
    <source>
        <dbReference type="PROSITE" id="PS50801"/>
    </source>
</evidence>
<dbReference type="Proteomes" id="UP000824071">
    <property type="component" value="Unassembled WGS sequence"/>
</dbReference>
<dbReference type="Gene3D" id="3.30.750.24">
    <property type="entry name" value="STAS domain"/>
    <property type="match status" value="1"/>
</dbReference>
<reference evidence="4" key="1">
    <citation type="submission" date="2020-10" db="EMBL/GenBank/DDBJ databases">
        <authorList>
            <person name="Gilroy R."/>
        </authorList>
    </citation>
    <scope>NUCLEOTIDE SEQUENCE</scope>
    <source>
        <strain evidence="4">ChiGjej1B1-19959</strain>
    </source>
</reference>
<comment type="caution">
    <text evidence="4">The sequence shown here is derived from an EMBL/GenBank/DDBJ whole genome shotgun (WGS) entry which is preliminary data.</text>
</comment>
<comment type="similarity">
    <text evidence="1 2">Belongs to the anti-sigma-factor antagonist family.</text>
</comment>
<feature type="domain" description="STAS" evidence="3">
    <location>
        <begin position="1"/>
        <end position="116"/>
    </location>
</feature>
<evidence type="ECO:0000256" key="1">
    <source>
        <dbReference type="ARBA" id="ARBA00009013"/>
    </source>
</evidence>
<evidence type="ECO:0000313" key="5">
    <source>
        <dbReference type="Proteomes" id="UP000824071"/>
    </source>
</evidence>
<accession>A0A9D1IF79</accession>
<dbReference type="NCBIfam" id="TIGR00377">
    <property type="entry name" value="ant_ant_sig"/>
    <property type="match status" value="1"/>
</dbReference>
<proteinExistence type="inferred from homology"/>
<dbReference type="InterPro" id="IPR003658">
    <property type="entry name" value="Anti-sigma_ant"/>
</dbReference>
<dbReference type="AlphaFoldDB" id="A0A9D1IF79"/>
<dbReference type="InterPro" id="IPR036513">
    <property type="entry name" value="STAS_dom_sf"/>
</dbReference>
<dbReference type="Pfam" id="PF01740">
    <property type="entry name" value="STAS"/>
    <property type="match status" value="1"/>
</dbReference>
<dbReference type="CDD" id="cd07043">
    <property type="entry name" value="STAS_anti-anti-sigma_factors"/>
    <property type="match status" value="1"/>
</dbReference>
<evidence type="ECO:0000313" key="4">
    <source>
        <dbReference type="EMBL" id="HIU35566.1"/>
    </source>
</evidence>
<dbReference type="SUPFAM" id="SSF52091">
    <property type="entry name" value="SpoIIaa-like"/>
    <property type="match status" value="1"/>
</dbReference>
<dbReference type="GO" id="GO:0043856">
    <property type="term" value="F:anti-sigma factor antagonist activity"/>
    <property type="evidence" value="ECO:0007669"/>
    <property type="project" value="InterPro"/>
</dbReference>
<protein>
    <recommendedName>
        <fullName evidence="2">Anti-sigma factor antagonist</fullName>
    </recommendedName>
</protein>
<dbReference type="PROSITE" id="PS50801">
    <property type="entry name" value="STAS"/>
    <property type="match status" value="1"/>
</dbReference>
<dbReference type="InterPro" id="IPR002645">
    <property type="entry name" value="STAS_dom"/>
</dbReference>
<gene>
    <name evidence="4" type="ORF">IAC53_03040</name>
</gene>
<reference evidence="4" key="2">
    <citation type="journal article" date="2021" name="PeerJ">
        <title>Extensive microbial diversity within the chicken gut microbiome revealed by metagenomics and culture.</title>
        <authorList>
            <person name="Gilroy R."/>
            <person name="Ravi A."/>
            <person name="Getino M."/>
            <person name="Pursley I."/>
            <person name="Horton D.L."/>
            <person name="Alikhan N.F."/>
            <person name="Baker D."/>
            <person name="Gharbi K."/>
            <person name="Hall N."/>
            <person name="Watson M."/>
            <person name="Adriaenssens E.M."/>
            <person name="Foster-Nyarko E."/>
            <person name="Jarju S."/>
            <person name="Secka A."/>
            <person name="Antonio M."/>
            <person name="Oren A."/>
            <person name="Chaudhuri R.R."/>
            <person name="La Ragione R."/>
            <person name="Hildebrand F."/>
            <person name="Pallen M.J."/>
        </authorList>
    </citation>
    <scope>NUCLEOTIDE SEQUENCE</scope>
    <source>
        <strain evidence="4">ChiGjej1B1-19959</strain>
    </source>
</reference>
<dbReference type="EMBL" id="DVMW01000024">
    <property type="protein sequence ID" value="HIU35566.1"/>
    <property type="molecule type" value="Genomic_DNA"/>
</dbReference>
<name>A0A9D1IF79_9FIRM</name>
<sequence>MQTNITTDGRVMTAYLSGELDHHNAPAVREKIDAFAVGFCPAHAILDFGGVTFMDSSGVGLVMGRYKLLAELSCTLEVRNLSPHAYKVMRLAKLDKLAALSRAPEQKEEKHHETLQ</sequence>
<evidence type="ECO:0000256" key="2">
    <source>
        <dbReference type="RuleBase" id="RU003749"/>
    </source>
</evidence>